<dbReference type="PANTHER" id="PTHR48207">
    <property type="entry name" value="SUCCINATE--HYDROXYMETHYLGLUTARATE COA-TRANSFERASE"/>
    <property type="match status" value="1"/>
</dbReference>
<gene>
    <name evidence="2" type="ORF">H8692_02145</name>
</gene>
<dbReference type="RefSeq" id="WP_187524896.1">
    <property type="nucleotide sequence ID" value="NZ_JACRTA010000001.1"/>
</dbReference>
<dbReference type="EMBL" id="JACRTA010000001">
    <property type="protein sequence ID" value="MBC8567562.1"/>
    <property type="molecule type" value="Genomic_DNA"/>
</dbReference>
<comment type="caution">
    <text evidence="2">The sequence shown here is derived from an EMBL/GenBank/DDBJ whole genome shotgun (WGS) entry which is preliminary data.</text>
</comment>
<dbReference type="InterPro" id="IPR050483">
    <property type="entry name" value="CoA-transferase_III_domain"/>
</dbReference>
<dbReference type="Proteomes" id="UP000610862">
    <property type="component" value="Unassembled WGS sequence"/>
</dbReference>
<evidence type="ECO:0000313" key="3">
    <source>
        <dbReference type="Proteomes" id="UP000610862"/>
    </source>
</evidence>
<dbReference type="AlphaFoldDB" id="A0A926E564"/>
<keyword evidence="3" id="KW-1185">Reference proteome</keyword>
<dbReference type="GO" id="GO:0008410">
    <property type="term" value="F:CoA-transferase activity"/>
    <property type="evidence" value="ECO:0007669"/>
    <property type="project" value="TreeGrafter"/>
</dbReference>
<evidence type="ECO:0000256" key="1">
    <source>
        <dbReference type="ARBA" id="ARBA00022679"/>
    </source>
</evidence>
<evidence type="ECO:0000313" key="2">
    <source>
        <dbReference type="EMBL" id="MBC8567562.1"/>
    </source>
</evidence>
<keyword evidence="1 2" id="KW-0808">Transferase</keyword>
<dbReference type="SUPFAM" id="SSF89796">
    <property type="entry name" value="CoA-transferase family III (CaiB/BaiF)"/>
    <property type="match status" value="1"/>
</dbReference>
<sequence>MKPLEGITVLDFTQAFSGPYCAMNLGDYGARVIKVERVEDGDQSREWGPYADNGNSGYFALYNRNKESIAIDLSHSEGKAIIRKLYAESDVVLENFKYGTMDKLGLGYETAKEINPEIIFASITGFGQTGPLKKNTAYDNVIECMCGYMEITGYPDGPPLRSGASVGDSYTGITMFLAIVLACYDKKLTGRGRRLDVAMLDTMFAAVEEAILAYSLTDNPVSRSGNAKPREIVPYDTYECADGIIAVGINDEDMWPDFCKAIGMPELTDDPLYADNDMRCRNFESFTAMMKNVMKKESKEYFLERFSSYNIPASPLLLPLETLANQQFIHRNMVLDIEDSNVGKYKAFGIPIKFSRTPGEVKKSSPLLGENTIEIMKSVGYTDQMVAKLIEEEIVGAAESRCMEK</sequence>
<dbReference type="PANTHER" id="PTHR48207:SF3">
    <property type="entry name" value="SUCCINATE--HYDROXYMETHYLGLUTARATE COA-TRANSFERASE"/>
    <property type="match status" value="1"/>
</dbReference>
<dbReference type="InterPro" id="IPR044855">
    <property type="entry name" value="CoA-Trfase_III_dom3_sf"/>
</dbReference>
<dbReference type="Pfam" id="PF02515">
    <property type="entry name" value="CoA_transf_3"/>
    <property type="match status" value="1"/>
</dbReference>
<protein>
    <submittedName>
        <fullName evidence="2">CoA transferase</fullName>
    </submittedName>
</protein>
<dbReference type="Gene3D" id="3.40.50.10540">
    <property type="entry name" value="Crotonobetainyl-coa:carnitine coa-transferase, domain 1"/>
    <property type="match status" value="1"/>
</dbReference>
<name>A0A926E564_9FIRM</name>
<accession>A0A926E564</accession>
<organism evidence="2 3">
    <name type="scientific">Lentihominibacter hominis</name>
    <dbReference type="NCBI Taxonomy" id="2763645"/>
    <lineage>
        <taxon>Bacteria</taxon>
        <taxon>Bacillati</taxon>
        <taxon>Bacillota</taxon>
        <taxon>Clostridia</taxon>
        <taxon>Peptostreptococcales</taxon>
        <taxon>Anaerovoracaceae</taxon>
        <taxon>Lentihominibacter</taxon>
    </lineage>
</organism>
<dbReference type="Gene3D" id="3.30.1540.10">
    <property type="entry name" value="formyl-coa transferase, domain 3"/>
    <property type="match status" value="1"/>
</dbReference>
<proteinExistence type="predicted"/>
<reference evidence="2" key="1">
    <citation type="submission" date="2020-08" db="EMBL/GenBank/DDBJ databases">
        <title>Genome public.</title>
        <authorList>
            <person name="Liu C."/>
            <person name="Sun Q."/>
        </authorList>
    </citation>
    <scope>NUCLEOTIDE SEQUENCE</scope>
    <source>
        <strain evidence="2">NSJ-24</strain>
    </source>
</reference>
<dbReference type="InterPro" id="IPR023606">
    <property type="entry name" value="CoA-Trfase_III_dom_1_sf"/>
</dbReference>
<dbReference type="InterPro" id="IPR003673">
    <property type="entry name" value="CoA-Trfase_fam_III"/>
</dbReference>